<proteinExistence type="predicted"/>
<sequence>MAAIAFLIVLSWPEAVLRLLRFLSVGDRSRLSNRRTDSERTHHDRDTE</sequence>
<keyword evidence="2" id="KW-1185">Reference proteome</keyword>
<dbReference type="EMBL" id="JACHWB010000011">
    <property type="protein sequence ID" value="MBB3021512.1"/>
    <property type="molecule type" value="Genomic_DNA"/>
</dbReference>
<reference evidence="1 2" key="1">
    <citation type="submission" date="2020-08" db="EMBL/GenBank/DDBJ databases">
        <title>The Agave Microbiome: Exploring the role of microbial communities in plant adaptations to desert environments.</title>
        <authorList>
            <person name="Partida-Martinez L.P."/>
        </authorList>
    </citation>
    <scope>NUCLEOTIDE SEQUENCE [LARGE SCALE GENOMIC DNA]</scope>
    <source>
        <strain evidence="1 2">AT3.9</strain>
    </source>
</reference>
<dbReference type="RefSeq" id="WP_183454451.1">
    <property type="nucleotide sequence ID" value="NZ_JACHWB010000011.1"/>
</dbReference>
<dbReference type="AlphaFoldDB" id="A0A7W4VRE6"/>
<gene>
    <name evidence="1" type="ORF">FHR70_004613</name>
</gene>
<name>A0A7W4VRE6_9HYPH</name>
<comment type="caution">
    <text evidence="1">The sequence shown here is derived from an EMBL/GenBank/DDBJ whole genome shotgun (WGS) entry which is preliminary data.</text>
</comment>
<dbReference type="Proteomes" id="UP000532010">
    <property type="component" value="Unassembled WGS sequence"/>
</dbReference>
<accession>A0A7W4VRE6</accession>
<evidence type="ECO:0000313" key="2">
    <source>
        <dbReference type="Proteomes" id="UP000532010"/>
    </source>
</evidence>
<evidence type="ECO:0000313" key="1">
    <source>
        <dbReference type="EMBL" id="MBB3021512.1"/>
    </source>
</evidence>
<organism evidence="1 2">
    <name type="scientific">Microvirga lupini</name>
    <dbReference type="NCBI Taxonomy" id="420324"/>
    <lineage>
        <taxon>Bacteria</taxon>
        <taxon>Pseudomonadati</taxon>
        <taxon>Pseudomonadota</taxon>
        <taxon>Alphaproteobacteria</taxon>
        <taxon>Hyphomicrobiales</taxon>
        <taxon>Methylobacteriaceae</taxon>
        <taxon>Microvirga</taxon>
    </lineage>
</organism>
<protein>
    <submittedName>
        <fullName evidence="1">Uncharacterized protein</fullName>
    </submittedName>
</protein>